<protein>
    <recommendedName>
        <fullName evidence="5">Pentatricopeptide repeat-containing protein</fullName>
    </recommendedName>
</protein>
<dbReference type="InterPro" id="IPR011990">
    <property type="entry name" value="TPR-like_helical_dom_sf"/>
</dbReference>
<accession>A0A9D4ZJS5</accession>
<evidence type="ECO:0000256" key="1">
    <source>
        <dbReference type="ARBA" id="ARBA00022737"/>
    </source>
</evidence>
<dbReference type="EMBL" id="JABFUD020000009">
    <property type="protein sequence ID" value="KAI5075671.1"/>
    <property type="molecule type" value="Genomic_DNA"/>
</dbReference>
<dbReference type="InterPro" id="IPR002885">
    <property type="entry name" value="PPR_rpt"/>
</dbReference>
<reference evidence="3" key="1">
    <citation type="submission" date="2021-01" db="EMBL/GenBank/DDBJ databases">
        <title>Adiantum capillus-veneris genome.</title>
        <authorList>
            <person name="Fang Y."/>
            <person name="Liao Q."/>
        </authorList>
    </citation>
    <scope>NUCLEOTIDE SEQUENCE</scope>
    <source>
        <strain evidence="3">H3</strain>
        <tissue evidence="3">Leaf</tissue>
    </source>
</reference>
<keyword evidence="1" id="KW-0677">Repeat</keyword>
<evidence type="ECO:0008006" key="5">
    <source>
        <dbReference type="Google" id="ProtNLM"/>
    </source>
</evidence>
<dbReference type="OrthoDB" id="2019753at2759"/>
<evidence type="ECO:0000256" key="2">
    <source>
        <dbReference type="PROSITE-ProRule" id="PRU00708"/>
    </source>
</evidence>
<sequence>MAVLQSTCVLREACLRMQTHHLHLSSSLCRYGSGRYGSALLLSARLSLPKIVTTEPKWAKRKSRILCSFAFDGDPDATVAAAIYEVEVMVREPQEVLDGMRDRLSAQDLQLILLYFSQAGRDAWYALEVFDWMQGTGRAGEEARDLMMSVMFKWLMHLVSSGSPVEEVRSLLQDMTCVGLLPDPDILQALACAYWDRGSKDDAIEFALNCMTADDDDQATLVALMWRMLRSSGQREAMELARRVRVTRTSKISFRLYNVALLAAIAEQQQLTRTLRDLRAYQQRGMVGALEDSDKESIRGYEKSLHAQAEQIASWALEEHQGKGASKIYQKLLAMYCVAGDGLEAMRALWCLRLTGKSVHSKFYNVVLGICAYGNHQHATRLILNTMKEEGPVPDKTSYTALFGGFANGGHADEAIRAVLEMLDQGFLPDRSTTVIAMKQLSRVNDFSLIRKLSQRLVEAELVDPFVLYVYIDDFKLRIIFLL</sequence>
<name>A0A9D4ZJS5_ADICA</name>
<dbReference type="Pfam" id="PF01535">
    <property type="entry name" value="PPR"/>
    <property type="match status" value="1"/>
</dbReference>
<feature type="repeat" description="PPR" evidence="2">
    <location>
        <begin position="395"/>
        <end position="429"/>
    </location>
</feature>
<dbReference type="PANTHER" id="PTHR47880:SF1">
    <property type="entry name" value="OS05G0353300 PROTEIN"/>
    <property type="match status" value="1"/>
</dbReference>
<organism evidence="3 4">
    <name type="scientific">Adiantum capillus-veneris</name>
    <name type="common">Maidenhair fern</name>
    <dbReference type="NCBI Taxonomy" id="13818"/>
    <lineage>
        <taxon>Eukaryota</taxon>
        <taxon>Viridiplantae</taxon>
        <taxon>Streptophyta</taxon>
        <taxon>Embryophyta</taxon>
        <taxon>Tracheophyta</taxon>
        <taxon>Polypodiopsida</taxon>
        <taxon>Polypodiidae</taxon>
        <taxon>Polypodiales</taxon>
        <taxon>Pteridineae</taxon>
        <taxon>Pteridaceae</taxon>
        <taxon>Vittarioideae</taxon>
        <taxon>Adiantum</taxon>
    </lineage>
</organism>
<dbReference type="NCBIfam" id="TIGR00756">
    <property type="entry name" value="PPR"/>
    <property type="match status" value="1"/>
</dbReference>
<gene>
    <name evidence="3" type="ORF">GOP47_0009747</name>
</gene>
<comment type="caution">
    <text evidence="3">The sequence shown here is derived from an EMBL/GenBank/DDBJ whole genome shotgun (WGS) entry which is preliminary data.</text>
</comment>
<keyword evidence="4" id="KW-1185">Reference proteome</keyword>
<proteinExistence type="predicted"/>
<dbReference type="Proteomes" id="UP000886520">
    <property type="component" value="Chromosome 9"/>
</dbReference>
<dbReference type="PANTHER" id="PTHR47880">
    <property type="entry name" value="OS05G0353300 PROTEIN"/>
    <property type="match status" value="1"/>
</dbReference>
<dbReference type="Gene3D" id="1.25.40.10">
    <property type="entry name" value="Tetratricopeptide repeat domain"/>
    <property type="match status" value="2"/>
</dbReference>
<dbReference type="PROSITE" id="PS51375">
    <property type="entry name" value="PPR"/>
    <property type="match status" value="1"/>
</dbReference>
<evidence type="ECO:0000313" key="3">
    <source>
        <dbReference type="EMBL" id="KAI5075671.1"/>
    </source>
</evidence>
<evidence type="ECO:0000313" key="4">
    <source>
        <dbReference type="Proteomes" id="UP000886520"/>
    </source>
</evidence>
<dbReference type="AlphaFoldDB" id="A0A9D4ZJS5"/>